<feature type="signal peptide" evidence="2">
    <location>
        <begin position="1"/>
        <end position="24"/>
    </location>
</feature>
<dbReference type="EMBL" id="JBHTMK010000037">
    <property type="protein sequence ID" value="MFD1368844.1"/>
    <property type="molecule type" value="Genomic_DNA"/>
</dbReference>
<proteinExistence type="predicted"/>
<keyword evidence="2" id="KW-0732">Signal</keyword>
<feature type="chain" id="PRO_5046440301" description="DUF2207 domain-containing protein" evidence="2">
    <location>
        <begin position="25"/>
        <end position="328"/>
    </location>
</feature>
<dbReference type="Proteomes" id="UP001597183">
    <property type="component" value="Unassembled WGS sequence"/>
</dbReference>
<organism evidence="3 4">
    <name type="scientific">Actinoplanes sichuanensis</name>
    <dbReference type="NCBI Taxonomy" id="512349"/>
    <lineage>
        <taxon>Bacteria</taxon>
        <taxon>Bacillati</taxon>
        <taxon>Actinomycetota</taxon>
        <taxon>Actinomycetes</taxon>
        <taxon>Micromonosporales</taxon>
        <taxon>Micromonosporaceae</taxon>
        <taxon>Actinoplanes</taxon>
    </lineage>
</organism>
<evidence type="ECO:0008006" key="5">
    <source>
        <dbReference type="Google" id="ProtNLM"/>
    </source>
</evidence>
<dbReference type="RefSeq" id="WP_317788320.1">
    <property type="nucleotide sequence ID" value="NZ_AP028461.1"/>
</dbReference>
<evidence type="ECO:0000256" key="1">
    <source>
        <dbReference type="SAM" id="Phobius"/>
    </source>
</evidence>
<evidence type="ECO:0000256" key="2">
    <source>
        <dbReference type="SAM" id="SignalP"/>
    </source>
</evidence>
<protein>
    <recommendedName>
        <fullName evidence="5">DUF2207 domain-containing protein</fullName>
    </recommendedName>
</protein>
<keyword evidence="1" id="KW-1133">Transmembrane helix</keyword>
<feature type="transmembrane region" description="Helical" evidence="1">
    <location>
        <begin position="234"/>
        <end position="252"/>
    </location>
</feature>
<keyword evidence="1" id="KW-0812">Transmembrane</keyword>
<evidence type="ECO:0000313" key="4">
    <source>
        <dbReference type="Proteomes" id="UP001597183"/>
    </source>
</evidence>
<feature type="transmembrane region" description="Helical" evidence="1">
    <location>
        <begin position="187"/>
        <end position="204"/>
    </location>
</feature>
<feature type="transmembrane region" description="Helical" evidence="1">
    <location>
        <begin position="290"/>
        <end position="312"/>
    </location>
</feature>
<reference evidence="4" key="1">
    <citation type="journal article" date="2019" name="Int. J. Syst. Evol. Microbiol.">
        <title>The Global Catalogue of Microorganisms (GCM) 10K type strain sequencing project: providing services to taxonomists for standard genome sequencing and annotation.</title>
        <authorList>
            <consortium name="The Broad Institute Genomics Platform"/>
            <consortium name="The Broad Institute Genome Sequencing Center for Infectious Disease"/>
            <person name="Wu L."/>
            <person name="Ma J."/>
        </authorList>
    </citation>
    <scope>NUCLEOTIDE SEQUENCE [LARGE SCALE GENOMIC DNA]</scope>
    <source>
        <strain evidence="4">CCM 7526</strain>
    </source>
</reference>
<sequence>MRRLLSTILAVAGAILVPATPAFAHAGDTTSVSDYRVTVSGLSNPLDGLTVRVVEGGARLELSNDSGRTIEVLGYSGEPYLEVRPDGTYENVNSPATYLNQTLGGETPIPPAADPTTAPTWRRLSGDTTVRWHDQRTRWAEPAPPPEVTAAPDEPHRLREWSVPLRDQVRTFEIQGTLDYEPPPTAWAWWLGSALLGLTVVLLARRCPRSAGPLAFLGGSITWGYVVTTALDGAGWAPVPILAGLLAVAAVWRHPPFYLTLSGFILAAFAGFGSADVFFAAVVPSAGPTWFPRVAVACAIGVGAGLALTGVLRLRAAAPAPAPTPAPV</sequence>
<gene>
    <name evidence="3" type="ORF">ACFQ5G_26150</name>
</gene>
<feature type="transmembrane region" description="Helical" evidence="1">
    <location>
        <begin position="264"/>
        <end position="284"/>
    </location>
</feature>
<name>A0ABW4ADM9_9ACTN</name>
<evidence type="ECO:0000313" key="3">
    <source>
        <dbReference type="EMBL" id="MFD1368844.1"/>
    </source>
</evidence>
<feature type="transmembrane region" description="Helical" evidence="1">
    <location>
        <begin position="211"/>
        <end position="228"/>
    </location>
</feature>
<accession>A0ABW4ADM9</accession>
<comment type="caution">
    <text evidence="3">The sequence shown here is derived from an EMBL/GenBank/DDBJ whole genome shotgun (WGS) entry which is preliminary data.</text>
</comment>
<keyword evidence="1" id="KW-0472">Membrane</keyword>
<keyword evidence="4" id="KW-1185">Reference proteome</keyword>